<evidence type="ECO:0000256" key="7">
    <source>
        <dbReference type="ARBA" id="ARBA00023295"/>
    </source>
</evidence>
<comment type="similarity">
    <text evidence="2">Belongs to the glycosyl hydrolase 51 family.</text>
</comment>
<dbReference type="SUPFAM" id="SSF51445">
    <property type="entry name" value="(Trans)glycosidases"/>
    <property type="match status" value="1"/>
</dbReference>
<evidence type="ECO:0000256" key="2">
    <source>
        <dbReference type="ARBA" id="ARBA00007186"/>
    </source>
</evidence>
<dbReference type="AlphaFoldDB" id="A0A850C7F2"/>
<dbReference type="GO" id="GO:0046556">
    <property type="term" value="F:alpha-L-arabinofuranosidase activity"/>
    <property type="evidence" value="ECO:0007669"/>
    <property type="project" value="UniProtKB-EC"/>
</dbReference>
<evidence type="ECO:0000256" key="6">
    <source>
        <dbReference type="ARBA" id="ARBA00023277"/>
    </source>
</evidence>
<dbReference type="Gene3D" id="2.60.40.1180">
    <property type="entry name" value="Golgi alpha-mannosidase II"/>
    <property type="match status" value="1"/>
</dbReference>
<dbReference type="Pfam" id="PF06964">
    <property type="entry name" value="Alpha-L-AF_C"/>
    <property type="match status" value="1"/>
</dbReference>
<dbReference type="PANTHER" id="PTHR43576">
    <property type="entry name" value="ALPHA-L-ARABINOFURANOSIDASE C-RELATED"/>
    <property type="match status" value="1"/>
</dbReference>
<dbReference type="EMBL" id="JABFXE010000151">
    <property type="protein sequence ID" value="NUQ87517.1"/>
    <property type="molecule type" value="Genomic_DNA"/>
</dbReference>
<evidence type="ECO:0000256" key="5">
    <source>
        <dbReference type="ARBA" id="ARBA00022801"/>
    </source>
</evidence>
<proteinExistence type="inferred from homology"/>
<keyword evidence="6" id="KW-0119">Carbohydrate metabolism</keyword>
<evidence type="ECO:0000313" key="9">
    <source>
        <dbReference type="EMBL" id="NUQ87517.1"/>
    </source>
</evidence>
<accession>A0A850C7F2</accession>
<evidence type="ECO:0000256" key="1">
    <source>
        <dbReference type="ARBA" id="ARBA00001462"/>
    </source>
</evidence>
<dbReference type="Pfam" id="PF22848">
    <property type="entry name" value="ASD1_dom"/>
    <property type="match status" value="1"/>
</dbReference>
<dbReference type="EC" id="3.2.1.55" evidence="4"/>
<dbReference type="InterPro" id="IPR017853">
    <property type="entry name" value="GH"/>
</dbReference>
<sequence length="499" mass="54625">MFTANLTLQPDLTIGTVERRLFGGFVEQMGRHIYGGIYEPGHPTAGPDGFRRDVVALVRELGITAVRYPGGNYVSGHDWEDGVGPVAERPRRLDLAWHSLEPNEVGLHEFSDWLDLVGADLVLAANLGTRGTREALHLLEYANVPGGTARADARRKNGREEPFDVRMWCLGNELDGDWQIGQKTADDYGRLAAVTARAMRAVDADLELAACGSSWRGMPTFGVWERTVLEHAYDQIDYISCHSYYHEEDGDTASFLASGADMEDCIESVVHTIEHVRAVKRSKRRIDIAFDEWNIWYQDPHEIDVTSWPVAPRLLENQYSVTDAVAFGGLLITLLKHADRVKSANLAQLVNVIAPIMTEPGGSAWRQATFHPFAATARLARGTALRGVLDAPAVSTAKFGDVPAVDAVATLDGGRAAVFVLNRSLQDTASFTVDAAALGIAGPVHAHGIWDEDRHAKNTLEAPDRVVLRENPTARNEDGTVAVELPPLSWTCITMGAHR</sequence>
<dbReference type="GO" id="GO:0000272">
    <property type="term" value="P:polysaccharide catabolic process"/>
    <property type="evidence" value="ECO:0007669"/>
    <property type="project" value="TreeGrafter"/>
</dbReference>
<dbReference type="SUPFAM" id="SSF51011">
    <property type="entry name" value="Glycosyl hydrolase domain"/>
    <property type="match status" value="1"/>
</dbReference>
<evidence type="ECO:0000313" key="10">
    <source>
        <dbReference type="Proteomes" id="UP000574690"/>
    </source>
</evidence>
<name>A0A850C7F2_9ACTN</name>
<evidence type="ECO:0000259" key="8">
    <source>
        <dbReference type="SMART" id="SM00813"/>
    </source>
</evidence>
<evidence type="ECO:0000256" key="4">
    <source>
        <dbReference type="ARBA" id="ARBA00012670"/>
    </source>
</evidence>
<dbReference type="InterPro" id="IPR055235">
    <property type="entry name" value="ASD1_cat"/>
</dbReference>
<dbReference type="InterPro" id="IPR010720">
    <property type="entry name" value="Alpha-L-AF_C"/>
</dbReference>
<gene>
    <name evidence="9" type="ORF">HOQ43_03515</name>
</gene>
<dbReference type="PANTHER" id="PTHR43576:SF3">
    <property type="entry name" value="ALPHA-L-ARABINOFURANOSIDASE C"/>
    <property type="match status" value="1"/>
</dbReference>
<evidence type="ECO:0000256" key="3">
    <source>
        <dbReference type="ARBA" id="ARBA00011165"/>
    </source>
</evidence>
<comment type="caution">
    <text evidence="9">The sequence shown here is derived from an EMBL/GenBank/DDBJ whole genome shotgun (WGS) entry which is preliminary data.</text>
</comment>
<organism evidence="9 10">
    <name type="scientific">Glycomyces artemisiae</name>
    <dbReference type="NCBI Taxonomy" id="1076443"/>
    <lineage>
        <taxon>Bacteria</taxon>
        <taxon>Bacillati</taxon>
        <taxon>Actinomycetota</taxon>
        <taxon>Actinomycetes</taxon>
        <taxon>Glycomycetales</taxon>
        <taxon>Glycomycetaceae</taxon>
        <taxon>Glycomyces</taxon>
    </lineage>
</organism>
<dbReference type="SMART" id="SM00813">
    <property type="entry name" value="Alpha-L-AF_C"/>
    <property type="match status" value="1"/>
</dbReference>
<comment type="subunit">
    <text evidence="3">Homohexamer; trimer of dimers.</text>
</comment>
<dbReference type="Proteomes" id="UP000574690">
    <property type="component" value="Unassembled WGS sequence"/>
</dbReference>
<dbReference type="InterPro" id="IPR013780">
    <property type="entry name" value="Glyco_hydro_b"/>
</dbReference>
<keyword evidence="5" id="KW-0378">Hydrolase</keyword>
<reference evidence="9 10" key="1">
    <citation type="submission" date="2020-05" db="EMBL/GenBank/DDBJ databases">
        <title>DNA-SIP metagenomic assembled genomes.</title>
        <authorList>
            <person name="Yu J."/>
        </authorList>
    </citation>
    <scope>NUCLEOTIDE SEQUENCE [LARGE SCALE GENOMIC DNA]</scope>
    <source>
        <strain evidence="9">Bin5.27</strain>
    </source>
</reference>
<protein>
    <recommendedName>
        <fullName evidence="4">non-reducing end alpha-L-arabinofuranosidase</fullName>
        <ecNumber evidence="4">3.2.1.55</ecNumber>
    </recommendedName>
</protein>
<dbReference type="GO" id="GO:0046373">
    <property type="term" value="P:L-arabinose metabolic process"/>
    <property type="evidence" value="ECO:0007669"/>
    <property type="project" value="InterPro"/>
</dbReference>
<comment type="catalytic activity">
    <reaction evidence="1">
        <text>Hydrolysis of terminal non-reducing alpha-L-arabinofuranoside residues in alpha-L-arabinosides.</text>
        <dbReference type="EC" id="3.2.1.55"/>
    </reaction>
</comment>
<feature type="domain" description="Alpha-L-arabinofuranosidase C-terminal" evidence="8">
    <location>
        <begin position="291"/>
        <end position="489"/>
    </location>
</feature>
<dbReference type="Gene3D" id="3.20.20.80">
    <property type="entry name" value="Glycosidases"/>
    <property type="match status" value="1"/>
</dbReference>
<keyword evidence="7" id="KW-0326">Glycosidase</keyword>